<dbReference type="PANTHER" id="PTHR33164:SF94">
    <property type="entry name" value="TRANSCRIPTIONAL REGULATORY PROTEIN-RELATED"/>
    <property type="match status" value="1"/>
</dbReference>
<dbReference type="GO" id="GO:0003700">
    <property type="term" value="F:DNA-binding transcription factor activity"/>
    <property type="evidence" value="ECO:0007669"/>
    <property type="project" value="InterPro"/>
</dbReference>
<dbReference type="Pfam" id="PF01047">
    <property type="entry name" value="MarR"/>
    <property type="match status" value="1"/>
</dbReference>
<reference evidence="2 3" key="1">
    <citation type="submission" date="2017-07" db="EMBL/GenBank/DDBJ databases">
        <title>The new phylogeny of genus Mycobacterium.</title>
        <authorList>
            <person name="Tortoli E."/>
            <person name="Trovato A."/>
            <person name="Cirillo D.M."/>
        </authorList>
    </citation>
    <scope>NUCLEOTIDE SEQUENCE [LARGE SCALE GENOMIC DNA]</scope>
    <source>
        <strain evidence="2 3">ATCC 33027</strain>
    </source>
</reference>
<dbReference type="Gene3D" id="1.10.10.10">
    <property type="entry name" value="Winged helix-like DNA-binding domain superfamily/Winged helix DNA-binding domain"/>
    <property type="match status" value="1"/>
</dbReference>
<feature type="domain" description="HTH marR-type" evidence="1">
    <location>
        <begin position="12"/>
        <end position="149"/>
    </location>
</feature>
<sequence length="170" mass="18146">MTSPRRARTAGRAPLAMQVDAVLRASRALVGVAAESIAEVDDVVTVPQFRVLVILSTRGPLNLASVAAALGVNPSSASRTCDRLITARLLNRREAEDDRRNITLTVTAAGRRLVEKVTAHRRAAIERVLRSMAADQRDVVATALEAFADAAGEPSNDARMITLLWPPASA</sequence>
<organism evidence="2 3">
    <name type="scientific">Mycolicibacterium sphagni</name>
    <dbReference type="NCBI Taxonomy" id="1786"/>
    <lineage>
        <taxon>Bacteria</taxon>
        <taxon>Bacillati</taxon>
        <taxon>Actinomycetota</taxon>
        <taxon>Actinomycetes</taxon>
        <taxon>Mycobacteriales</taxon>
        <taxon>Mycobacteriaceae</taxon>
        <taxon>Mycolicibacterium</taxon>
    </lineage>
</organism>
<keyword evidence="3" id="KW-1185">Reference proteome</keyword>
<protein>
    <submittedName>
        <fullName evidence="2">MarR family transcriptional regulator</fullName>
    </submittedName>
</protein>
<gene>
    <name evidence="2" type="ORF">CG716_18290</name>
</gene>
<evidence type="ECO:0000259" key="1">
    <source>
        <dbReference type="PROSITE" id="PS50995"/>
    </source>
</evidence>
<dbReference type="InterPro" id="IPR036390">
    <property type="entry name" value="WH_DNA-bd_sf"/>
</dbReference>
<dbReference type="PANTHER" id="PTHR33164">
    <property type="entry name" value="TRANSCRIPTIONAL REGULATOR, MARR FAMILY"/>
    <property type="match status" value="1"/>
</dbReference>
<dbReference type="GO" id="GO:0006950">
    <property type="term" value="P:response to stress"/>
    <property type="evidence" value="ECO:0007669"/>
    <property type="project" value="TreeGrafter"/>
</dbReference>
<dbReference type="InterPro" id="IPR036388">
    <property type="entry name" value="WH-like_DNA-bd_sf"/>
</dbReference>
<dbReference type="OrthoDB" id="3573114at2"/>
<dbReference type="InterPro" id="IPR000835">
    <property type="entry name" value="HTH_MarR-typ"/>
</dbReference>
<dbReference type="SUPFAM" id="SSF46785">
    <property type="entry name" value="Winged helix' DNA-binding domain"/>
    <property type="match status" value="1"/>
</dbReference>
<dbReference type="SMART" id="SM00347">
    <property type="entry name" value="HTH_MARR"/>
    <property type="match status" value="1"/>
</dbReference>
<dbReference type="EMBL" id="NOZR01000016">
    <property type="protein sequence ID" value="OYN77482.1"/>
    <property type="molecule type" value="Genomic_DNA"/>
</dbReference>
<evidence type="ECO:0000313" key="3">
    <source>
        <dbReference type="Proteomes" id="UP000216063"/>
    </source>
</evidence>
<dbReference type="AlphaFoldDB" id="A0A255DKK4"/>
<name>A0A255DKK4_9MYCO</name>
<dbReference type="Proteomes" id="UP000216063">
    <property type="component" value="Unassembled WGS sequence"/>
</dbReference>
<proteinExistence type="predicted"/>
<accession>A0A255DKK4</accession>
<dbReference type="PROSITE" id="PS50995">
    <property type="entry name" value="HTH_MARR_2"/>
    <property type="match status" value="1"/>
</dbReference>
<evidence type="ECO:0000313" key="2">
    <source>
        <dbReference type="EMBL" id="OYN77482.1"/>
    </source>
</evidence>
<dbReference type="InterPro" id="IPR039422">
    <property type="entry name" value="MarR/SlyA-like"/>
</dbReference>
<comment type="caution">
    <text evidence="2">The sequence shown here is derived from an EMBL/GenBank/DDBJ whole genome shotgun (WGS) entry which is preliminary data.</text>
</comment>